<evidence type="ECO:0000256" key="1">
    <source>
        <dbReference type="SAM" id="SignalP"/>
    </source>
</evidence>
<protein>
    <recommendedName>
        <fullName evidence="4">Porin</fullName>
    </recommendedName>
</protein>
<keyword evidence="1" id="KW-0732">Signal</keyword>
<reference evidence="2 3" key="1">
    <citation type="submission" date="2019-02" db="EMBL/GenBank/DDBJ databases">
        <title>Polymorphobacter sp. isolated from the lake at the Tibet of China.</title>
        <authorList>
            <person name="Li A."/>
        </authorList>
    </citation>
    <scope>NUCLEOTIDE SEQUENCE [LARGE SCALE GENOMIC DNA]</scope>
    <source>
        <strain evidence="2 3">DJ1R-1</strain>
    </source>
</reference>
<keyword evidence="3" id="KW-1185">Reference proteome</keyword>
<proteinExistence type="predicted"/>
<feature type="signal peptide" evidence="1">
    <location>
        <begin position="1"/>
        <end position="33"/>
    </location>
</feature>
<name>A0A4Y9EPH0_9SPHN</name>
<evidence type="ECO:0000313" key="3">
    <source>
        <dbReference type="Proteomes" id="UP000297737"/>
    </source>
</evidence>
<feature type="chain" id="PRO_5021502100" description="Porin" evidence="1">
    <location>
        <begin position="34"/>
        <end position="251"/>
    </location>
</feature>
<evidence type="ECO:0000313" key="2">
    <source>
        <dbReference type="EMBL" id="TFU05525.1"/>
    </source>
</evidence>
<dbReference type="EMBL" id="SIHO01000001">
    <property type="protein sequence ID" value="TFU05525.1"/>
    <property type="molecule type" value="Genomic_DNA"/>
</dbReference>
<accession>A0A4Y9EPH0</accession>
<dbReference type="OrthoDB" id="9793561at2"/>
<comment type="caution">
    <text evidence="2">The sequence shown here is derived from an EMBL/GenBank/DDBJ whole genome shotgun (WGS) entry which is preliminary data.</text>
</comment>
<dbReference type="NCBIfam" id="TIGR02001">
    <property type="entry name" value="gcw_chp"/>
    <property type="match status" value="1"/>
</dbReference>
<dbReference type="Proteomes" id="UP000297737">
    <property type="component" value="Unassembled WGS sequence"/>
</dbReference>
<dbReference type="Pfam" id="PF09694">
    <property type="entry name" value="Gcw_chp"/>
    <property type="match status" value="1"/>
</dbReference>
<dbReference type="InterPro" id="IPR010239">
    <property type="entry name" value="CHP02001"/>
</dbReference>
<dbReference type="AlphaFoldDB" id="A0A4Y9EPH0"/>
<gene>
    <name evidence="2" type="ORF">EUV02_00300</name>
</gene>
<organism evidence="2 3">
    <name type="scientific">Glacieibacterium arshaanense</name>
    <dbReference type="NCBI Taxonomy" id="2511025"/>
    <lineage>
        <taxon>Bacteria</taxon>
        <taxon>Pseudomonadati</taxon>
        <taxon>Pseudomonadota</taxon>
        <taxon>Alphaproteobacteria</taxon>
        <taxon>Sphingomonadales</taxon>
        <taxon>Sphingosinicellaceae</taxon>
        <taxon>Glacieibacterium</taxon>
    </lineage>
</organism>
<sequence length="251" mass="26444">MTKEFWDMIRSIRFAALAATALVSLGASGAAYAEDAPAEATPFVTFTGNVTLVSDYRWRGVSLSNTDAAIQGGITATTKPGFFVSMWGSSIAPYGGATTEVDLYGGWTGTFSGITPTIGIYGYLYPGGTNVDFYELYGSLGFALGPVGFTTGINFAPNQNNIGGGNNTYIYIAPSFTIPGVPITLKGNLGYESGDIVAALGTPYDNKVDYMIGADFKYKMLTFGMQWVGNNRSSYGGNLGDTFLVSLGASF</sequence>
<evidence type="ECO:0008006" key="4">
    <source>
        <dbReference type="Google" id="ProtNLM"/>
    </source>
</evidence>